<organism evidence="12 13">
    <name type="scientific">Scleropages formosus</name>
    <name type="common">Asian bonytongue</name>
    <name type="synonym">Osteoglossum formosum</name>
    <dbReference type="NCBI Taxonomy" id="113540"/>
    <lineage>
        <taxon>Eukaryota</taxon>
        <taxon>Metazoa</taxon>
        <taxon>Chordata</taxon>
        <taxon>Craniata</taxon>
        <taxon>Vertebrata</taxon>
        <taxon>Euteleostomi</taxon>
        <taxon>Actinopterygii</taxon>
        <taxon>Neopterygii</taxon>
        <taxon>Teleostei</taxon>
        <taxon>Osteoglossocephala</taxon>
        <taxon>Osteoglossomorpha</taxon>
        <taxon>Osteoglossiformes</taxon>
        <taxon>Osteoglossidae</taxon>
        <taxon>Scleropages</taxon>
    </lineage>
</organism>
<dbReference type="Pfam" id="PF13287">
    <property type="entry name" value="Fn3_assoc"/>
    <property type="match status" value="1"/>
</dbReference>
<feature type="domain" description="DZANK-type" evidence="11">
    <location>
        <begin position="256"/>
        <end position="304"/>
    </location>
</feature>
<evidence type="ECO:0000256" key="5">
    <source>
        <dbReference type="ARBA" id="ARBA00022833"/>
    </source>
</evidence>
<evidence type="ECO:0000256" key="10">
    <source>
        <dbReference type="SAM" id="MobiDB-lite"/>
    </source>
</evidence>
<dbReference type="SMART" id="SM00248">
    <property type="entry name" value="ANK"/>
    <property type="match status" value="4"/>
</dbReference>
<reference evidence="12" key="3">
    <citation type="submission" date="2025-09" db="UniProtKB">
        <authorList>
            <consortium name="Ensembl"/>
        </authorList>
    </citation>
    <scope>IDENTIFICATION</scope>
</reference>
<accession>A0A8C9TH81</accession>
<proteinExistence type="predicted"/>
<dbReference type="GO" id="GO:0005929">
    <property type="term" value="C:cilium"/>
    <property type="evidence" value="ECO:0007669"/>
    <property type="project" value="UniProtKB-SubCell"/>
</dbReference>
<evidence type="ECO:0000256" key="4">
    <source>
        <dbReference type="ARBA" id="ARBA00022771"/>
    </source>
</evidence>
<reference evidence="12 13" key="1">
    <citation type="submission" date="2019-04" db="EMBL/GenBank/DDBJ databases">
        <authorList>
            <consortium name="Wellcome Sanger Institute Data Sharing"/>
        </authorList>
    </citation>
    <scope>NUCLEOTIDE SEQUENCE [LARGE SCALE GENOMIC DNA]</scope>
</reference>
<evidence type="ECO:0000256" key="7">
    <source>
        <dbReference type="ARBA" id="ARBA00023273"/>
    </source>
</evidence>
<evidence type="ECO:0000256" key="8">
    <source>
        <dbReference type="ARBA" id="ARBA00039856"/>
    </source>
</evidence>
<evidence type="ECO:0000256" key="1">
    <source>
        <dbReference type="ARBA" id="ARBA00004138"/>
    </source>
</evidence>
<dbReference type="Gene3D" id="1.25.40.20">
    <property type="entry name" value="Ankyrin repeat-containing domain"/>
    <property type="match status" value="1"/>
</dbReference>
<gene>
    <name evidence="12" type="primary">DZANK1</name>
    <name evidence="12" type="synonym">dzank1</name>
</gene>
<protein>
    <recommendedName>
        <fullName evidence="8">Double zinc ribbon and ankyrin repeat-containing protein 1</fullName>
    </recommendedName>
</protein>
<dbReference type="Proteomes" id="UP000694397">
    <property type="component" value="Chromosome 16"/>
</dbReference>
<keyword evidence="6 9" id="KW-0040">ANK repeat</keyword>
<feature type="repeat" description="ANK" evidence="9">
    <location>
        <begin position="497"/>
        <end position="529"/>
    </location>
</feature>
<keyword evidence="7" id="KW-0966">Cell projection</keyword>
<dbReference type="Ensembl" id="ENSSFOT00015069270.1">
    <property type="protein sequence ID" value="ENSSFOP00015049812.1"/>
    <property type="gene ID" value="ENSSFOG00015022472.2"/>
</dbReference>
<dbReference type="PANTHER" id="PTHR16058:SF4">
    <property type="entry name" value="DOUBLE ZINC RIBBON AND ANKYRIN REPEAT-CONTAINING PROTEIN 1"/>
    <property type="match status" value="1"/>
</dbReference>
<sequence length="609" mass="65838">MTAGSIAVPHIIPIRAPLPGRAKHHVDTTTPLEIKSDTPDVTIYYTLDGSKPEAERRSGPGESSTLEYKGPIYLPKGKVYVKAVATTRDGRESSVVSKLFLVHYVPSNEPVSTEDGKEKGLKDYAHNLSKQCLSLRPSDPFARFCLQCGAPVPPIPGQRLPPTEGAQTGLCACCKATVPVNTPICVVCEAPMAPQLQPQASLRLQDKVICQSCGTGNPAHIDLCVTCETKLPELPTVPSGQRAPAPSKAHGKMVSCHKCSRVNSSDARFCDWCGAKVIPSGSHLTCPRCGASGHPYANFCGCCGVFLEGPLRLDLQPGTAREDTMGRPMPSAPVRTRAATPAPTLVDRHTQTVGLFFPSGTMLQKKHEQIIQEMAKQGQMRDRRPLLSAISPGRGYWRKQLDHICAHLRSYALNNPDFRALIGEPRMGKVSLGWPCCDTTHFIHEGFWLRRPIQANALLESKDKQLLMEVGPEGKGQISVVQQLLDEGADPSCQDSKGLPALTVAVVNQHHEVIPLLVQKGADIDEQSGPMNNTALHEAAACGNHGLQCAEILLGCNASTRRKNNLGLTAYDLAVKCGCSRLVSLITEKNGQDMLDLSNSRTNRSLDVF</sequence>
<feature type="region of interest" description="Disordered" evidence="10">
    <location>
        <begin position="320"/>
        <end position="339"/>
    </location>
</feature>
<dbReference type="PROSITE" id="PS50088">
    <property type="entry name" value="ANK_REPEAT"/>
    <property type="match status" value="1"/>
</dbReference>
<comment type="subcellular location">
    <subcellularLocation>
        <location evidence="1">Cell projection</location>
        <location evidence="1">Cilium</location>
    </subcellularLocation>
</comment>
<evidence type="ECO:0000256" key="3">
    <source>
        <dbReference type="ARBA" id="ARBA00022737"/>
    </source>
</evidence>
<dbReference type="Pfam" id="PF12773">
    <property type="entry name" value="DZR"/>
    <property type="match status" value="1"/>
</dbReference>
<dbReference type="PANTHER" id="PTHR16058">
    <property type="entry name" value="DOUBLE ZINC RIBBON AND ANKYRIN REPEAT-CONTAINING PROTEIN 1"/>
    <property type="match status" value="1"/>
</dbReference>
<reference evidence="12" key="2">
    <citation type="submission" date="2025-08" db="UniProtKB">
        <authorList>
            <consortium name="Ensembl"/>
        </authorList>
    </citation>
    <scope>IDENTIFICATION</scope>
</reference>
<evidence type="ECO:0000313" key="12">
    <source>
        <dbReference type="Ensembl" id="ENSSFOP00015049812.1"/>
    </source>
</evidence>
<dbReference type="GO" id="GO:0042462">
    <property type="term" value="P:eye photoreceptor cell development"/>
    <property type="evidence" value="ECO:0007669"/>
    <property type="project" value="Ensembl"/>
</dbReference>
<dbReference type="GO" id="GO:0008270">
    <property type="term" value="F:zinc ion binding"/>
    <property type="evidence" value="ECO:0007669"/>
    <property type="project" value="UniProtKB-KW"/>
</dbReference>
<evidence type="ECO:0000259" key="11">
    <source>
        <dbReference type="Pfam" id="PF12773"/>
    </source>
</evidence>
<dbReference type="InterPro" id="IPR002110">
    <property type="entry name" value="Ankyrin_rpt"/>
</dbReference>
<evidence type="ECO:0000256" key="6">
    <source>
        <dbReference type="ARBA" id="ARBA00023043"/>
    </source>
</evidence>
<evidence type="ECO:0000313" key="13">
    <source>
        <dbReference type="Proteomes" id="UP000694397"/>
    </source>
</evidence>
<dbReference type="PROSITE" id="PS50297">
    <property type="entry name" value="ANK_REP_REGION"/>
    <property type="match status" value="1"/>
</dbReference>
<dbReference type="OrthoDB" id="10033229at2759"/>
<dbReference type="SUPFAM" id="SSF48403">
    <property type="entry name" value="Ankyrin repeat"/>
    <property type="match status" value="1"/>
</dbReference>
<dbReference type="GeneTree" id="ENSGT00390000000549"/>
<dbReference type="InterPro" id="IPR026876">
    <property type="entry name" value="Fn3_assoc_repeat"/>
</dbReference>
<keyword evidence="5" id="KW-0862">Zinc</keyword>
<dbReference type="AlphaFoldDB" id="A0A8C9TH81"/>
<name>A0A8C9TH81_SCLFO</name>
<dbReference type="InterPro" id="IPR052481">
    <property type="entry name" value="DZAN1"/>
</dbReference>
<keyword evidence="3" id="KW-0677">Repeat</keyword>
<evidence type="ECO:0000256" key="9">
    <source>
        <dbReference type="PROSITE-ProRule" id="PRU00023"/>
    </source>
</evidence>
<evidence type="ECO:0000256" key="2">
    <source>
        <dbReference type="ARBA" id="ARBA00022723"/>
    </source>
</evidence>
<dbReference type="InterPro" id="IPR025874">
    <property type="entry name" value="DZR"/>
</dbReference>
<keyword evidence="2" id="KW-0479">Metal-binding</keyword>
<dbReference type="Pfam" id="PF12796">
    <property type="entry name" value="Ank_2"/>
    <property type="match status" value="1"/>
</dbReference>
<dbReference type="InterPro" id="IPR036770">
    <property type="entry name" value="Ankyrin_rpt-contain_sf"/>
</dbReference>
<keyword evidence="13" id="KW-1185">Reference proteome</keyword>
<keyword evidence="4" id="KW-0863">Zinc-finger</keyword>